<dbReference type="OrthoDB" id="188084at2"/>
<accession>A0A1W2H5N7</accession>
<evidence type="ECO:0000313" key="3">
    <source>
        <dbReference type="EMBL" id="SMD44260.1"/>
    </source>
</evidence>
<dbReference type="AlphaFoldDB" id="A0A1W2H5N7"/>
<evidence type="ECO:0000259" key="2">
    <source>
        <dbReference type="Pfam" id="PF13369"/>
    </source>
</evidence>
<dbReference type="PANTHER" id="PTHR31350">
    <property type="entry name" value="SI:DKEY-261L7.2"/>
    <property type="match status" value="1"/>
</dbReference>
<proteinExistence type="inferred from homology"/>
<feature type="domain" description="Protein SirB1 N-terminal" evidence="2">
    <location>
        <begin position="105"/>
        <end position="253"/>
    </location>
</feature>
<dbReference type="EMBL" id="LT838813">
    <property type="protein sequence ID" value="SMD44260.1"/>
    <property type="molecule type" value="Genomic_DNA"/>
</dbReference>
<keyword evidence="4" id="KW-1185">Reference proteome</keyword>
<evidence type="ECO:0000256" key="1">
    <source>
        <dbReference type="ARBA" id="ARBA00007100"/>
    </source>
</evidence>
<dbReference type="PANTHER" id="PTHR31350:SF21">
    <property type="entry name" value="F-BOX ONLY PROTEIN 21"/>
    <property type="match status" value="1"/>
</dbReference>
<sequence length="281" mass="32680">MNQLSEKELHALVSLLDDTDREVKTHVRDRIISLGHEVIPFLEKKWENSFNSEIQKEIEDLVHDLQYSQLKERLIDWKVSPEQDLLTGLWIINTYQYPDLEFDKLNADMHQIYFEVWTAFKNDLLPYEQVRIINGVLFNTLRFSANTKNFHSPGNSMLSNVLDTKKGNPISLCAIYMLVAQKLGLPIYGVNLPNLFVLTYKSADANFYINAFNKGLIFSKKDIINYLEHLKIEPIDVFFEPCSNKDIIVRTLRNLIVAFEKLGESEKVIEVRALLEIMENP</sequence>
<dbReference type="InterPro" id="IPR032698">
    <property type="entry name" value="SirB1_N"/>
</dbReference>
<comment type="similarity">
    <text evidence="1">Belongs to the UPF0162 family.</text>
</comment>
<protein>
    <submittedName>
        <fullName evidence="3">Transglutaminase-like superfamily protein</fullName>
    </submittedName>
</protein>
<dbReference type="RefSeq" id="WP_084121057.1">
    <property type="nucleotide sequence ID" value="NZ_LT838813.1"/>
</dbReference>
<organism evidence="3 4">
    <name type="scientific">Aquiflexum balticum DSM 16537</name>
    <dbReference type="NCBI Taxonomy" id="758820"/>
    <lineage>
        <taxon>Bacteria</taxon>
        <taxon>Pseudomonadati</taxon>
        <taxon>Bacteroidota</taxon>
        <taxon>Cytophagia</taxon>
        <taxon>Cytophagales</taxon>
        <taxon>Cyclobacteriaceae</taxon>
        <taxon>Aquiflexum</taxon>
    </lineage>
</organism>
<reference evidence="4" key="1">
    <citation type="submission" date="2017-04" db="EMBL/GenBank/DDBJ databases">
        <authorList>
            <person name="Varghese N."/>
            <person name="Submissions S."/>
        </authorList>
    </citation>
    <scope>NUCLEOTIDE SEQUENCE [LARGE SCALE GENOMIC DNA]</scope>
    <source>
        <strain evidence="4">DSM 16537</strain>
    </source>
</reference>
<evidence type="ECO:0000313" key="4">
    <source>
        <dbReference type="Proteomes" id="UP000192333"/>
    </source>
</evidence>
<dbReference type="STRING" id="758820.SAMN00777080_2880"/>
<gene>
    <name evidence="3" type="ORF">SAMN00777080_2880</name>
</gene>
<name>A0A1W2H5N7_9BACT</name>
<dbReference type="Pfam" id="PF13369">
    <property type="entry name" value="Transglut_core2"/>
    <property type="match status" value="1"/>
</dbReference>
<dbReference type="Proteomes" id="UP000192333">
    <property type="component" value="Chromosome I"/>
</dbReference>